<dbReference type="Proteomes" id="UP000053352">
    <property type="component" value="Unassembled WGS sequence"/>
</dbReference>
<organism evidence="10 11">
    <name type="scientific">Pyrodictium occultum</name>
    <dbReference type="NCBI Taxonomy" id="2309"/>
    <lineage>
        <taxon>Archaea</taxon>
        <taxon>Thermoproteota</taxon>
        <taxon>Thermoprotei</taxon>
        <taxon>Desulfurococcales</taxon>
        <taxon>Pyrodictiaceae</taxon>
        <taxon>Pyrodictium</taxon>
    </lineage>
</organism>
<keyword evidence="1 8" id="KW-0004">4Fe-4S</keyword>
<accession>A0A0V8RVS3</accession>
<feature type="binding site" evidence="8">
    <location>
        <begin position="17"/>
        <end position="19"/>
    </location>
    <ligand>
        <name>S-adenosyl-L-methionine</name>
        <dbReference type="ChEBI" id="CHEBI:59789"/>
    </ligand>
</feature>
<dbReference type="InterPro" id="IPR013785">
    <property type="entry name" value="Aldolase_TIM"/>
</dbReference>
<evidence type="ECO:0000256" key="6">
    <source>
        <dbReference type="ARBA" id="ARBA00023014"/>
    </source>
</evidence>
<sequence length="202" mass="22593">MRALFIRLAGCNLRCPFCDTKYSLDPRAGRPVELEEVLARVEELKPSLVVATGGEPLLQRRALNALAERLHERGYTLQLETNGTLPAPEAGEPLYRAYHVVSPKDVPVAVPGARTHPSWVSYARETGRAWFKFLVSGEEHVKAVERYVEENGIPRERVYLMPLTSEDMGPEELLEAHRRVAGLALGSGFNFSPRLHLLLGLR</sequence>
<dbReference type="SFLD" id="SFLDS00029">
    <property type="entry name" value="Radical_SAM"/>
    <property type="match status" value="1"/>
</dbReference>
<feature type="binding site" evidence="8">
    <location>
        <position position="11"/>
    </location>
    <ligand>
        <name>[4Fe-4S] cluster</name>
        <dbReference type="ChEBI" id="CHEBI:49883"/>
        <note>4Fe-4S-S-AdoMet</note>
    </ligand>
</feature>
<feature type="binding site" evidence="8">
    <location>
        <position position="15"/>
    </location>
    <ligand>
        <name>[4Fe-4S] cluster</name>
        <dbReference type="ChEBI" id="CHEBI:49883"/>
        <note>4Fe-4S-S-AdoMet</note>
    </ligand>
</feature>
<dbReference type="PIRSF" id="PIRSF000370">
    <property type="entry name" value="QueE"/>
    <property type="match status" value="1"/>
</dbReference>
<keyword evidence="5 8" id="KW-0408">Iron</keyword>
<comment type="caution">
    <text evidence="8">Lacks conserved residue(s) required for the propagation of feature annotation.</text>
</comment>
<feature type="binding site" evidence="8">
    <location>
        <position position="18"/>
    </location>
    <ligand>
        <name>[4Fe-4S] cluster</name>
        <dbReference type="ChEBI" id="CHEBI:49883"/>
        <note>4Fe-4S-S-AdoMet</note>
    </ligand>
</feature>
<protein>
    <recommendedName>
        <fullName evidence="8">7-carboxy-7-deazaguanine synthase</fullName>
        <shortName evidence="8">CDG synthase</shortName>
        <ecNumber evidence="8">4.3.99.3</ecNumber>
    </recommendedName>
    <alternativeName>
        <fullName evidence="8">Archaeosine biosynthesis protein QueE</fullName>
    </alternativeName>
</protein>
<gene>
    <name evidence="8" type="primary">queE</name>
    <name evidence="10" type="ORF">CF15_04710</name>
</gene>
<comment type="cofactor">
    <cofactor evidence="8">
        <name>S-adenosyl-L-methionine</name>
        <dbReference type="ChEBI" id="CHEBI:59789"/>
    </cofactor>
    <text evidence="8">Binds 1 S-adenosyl-L-methionine per subunit.</text>
</comment>
<keyword evidence="11" id="KW-1185">Reference proteome</keyword>
<reference evidence="10 11" key="1">
    <citation type="submission" date="2015-11" db="EMBL/GenBank/DDBJ databases">
        <title>Genome sequence of Pyrodictium occultum PL-19, a marine hyperthermophilic archaeon isolated from Volcano, Italy.</title>
        <authorList>
            <person name="Utturkar S."/>
            <person name="Huber H."/>
            <person name="Leptihn S."/>
            <person name="Brown S."/>
            <person name="Stetter K.O."/>
            <person name="Podar M."/>
        </authorList>
    </citation>
    <scope>NUCLEOTIDE SEQUENCE [LARGE SCALE GENOMIC DNA]</scope>
    <source>
        <strain evidence="10 11">PL-19</strain>
    </source>
</reference>
<dbReference type="Pfam" id="PF04055">
    <property type="entry name" value="Radical_SAM"/>
    <property type="match status" value="1"/>
</dbReference>
<dbReference type="SUPFAM" id="SSF102114">
    <property type="entry name" value="Radical SAM enzymes"/>
    <property type="match status" value="1"/>
</dbReference>
<proteinExistence type="inferred from homology"/>
<evidence type="ECO:0000313" key="10">
    <source>
        <dbReference type="EMBL" id="KSW12082.1"/>
    </source>
</evidence>
<comment type="function">
    <text evidence="8">Catalyzes the complex heterocyclic radical-mediated conversion of 6-carboxy-5,6,7,8-tetrahydropterin (CPH4) to 7-carboxy-7-deazaguanine (CDG), a step common to the biosynthetic pathways of all 7-deazapurine-containing compounds.</text>
</comment>
<feature type="binding site" evidence="8">
    <location>
        <position position="7"/>
    </location>
    <ligand>
        <name>substrate</name>
    </ligand>
</feature>
<dbReference type="InterPro" id="IPR024924">
    <property type="entry name" value="7-CO-7-deazaguanine_synth-like"/>
</dbReference>
<evidence type="ECO:0000256" key="4">
    <source>
        <dbReference type="ARBA" id="ARBA00022842"/>
    </source>
</evidence>
<dbReference type="PROSITE" id="PS51918">
    <property type="entry name" value="RADICAL_SAM"/>
    <property type="match status" value="1"/>
</dbReference>
<comment type="pathway">
    <text evidence="8">Purine metabolism; 7-cyano-7-deazaguanine biosynthesis.</text>
</comment>
<dbReference type="InterPro" id="IPR007197">
    <property type="entry name" value="rSAM"/>
</dbReference>
<evidence type="ECO:0000259" key="9">
    <source>
        <dbReference type="PROSITE" id="PS51918"/>
    </source>
</evidence>
<evidence type="ECO:0000256" key="5">
    <source>
        <dbReference type="ARBA" id="ARBA00023004"/>
    </source>
</evidence>
<dbReference type="STRING" id="2309.CF15_04710"/>
<dbReference type="GO" id="GO:0016840">
    <property type="term" value="F:carbon-nitrogen lyase activity"/>
    <property type="evidence" value="ECO:0007669"/>
    <property type="project" value="UniProtKB-UniRule"/>
</dbReference>
<evidence type="ECO:0000256" key="1">
    <source>
        <dbReference type="ARBA" id="ARBA00022485"/>
    </source>
</evidence>
<keyword evidence="4 8" id="KW-0460">Magnesium</keyword>
<evidence type="ECO:0000256" key="2">
    <source>
        <dbReference type="ARBA" id="ARBA00022691"/>
    </source>
</evidence>
<evidence type="ECO:0000256" key="8">
    <source>
        <dbReference type="HAMAP-Rule" id="MF_00917"/>
    </source>
</evidence>
<comment type="cofactor">
    <cofactor evidence="8">
        <name>[4Fe-4S] cluster</name>
        <dbReference type="ChEBI" id="CHEBI:49883"/>
    </cofactor>
    <text evidence="8">Binds 1 [4Fe-4S] cluster. The cluster is coordinated with 3 cysteines and an exchangeable S-adenosyl-L-methionine.</text>
</comment>
<evidence type="ECO:0000256" key="3">
    <source>
        <dbReference type="ARBA" id="ARBA00022723"/>
    </source>
</evidence>
<name>A0A0V8RVS3_PYROC</name>
<feature type="binding site" evidence="8">
    <location>
        <position position="20"/>
    </location>
    <ligand>
        <name>Mg(2+)</name>
        <dbReference type="ChEBI" id="CHEBI:18420"/>
    </ligand>
</feature>
<dbReference type="GO" id="GO:1904047">
    <property type="term" value="F:S-adenosyl-L-methionine binding"/>
    <property type="evidence" value="ECO:0007669"/>
    <property type="project" value="UniProtKB-UniRule"/>
</dbReference>
<dbReference type="PANTHER" id="PTHR42836">
    <property type="entry name" value="7-CARBOXY-7-DEAZAGUANINE SYNTHASE"/>
    <property type="match status" value="1"/>
</dbReference>
<dbReference type="HAMAP" id="MF_00917">
    <property type="entry name" value="QueE"/>
    <property type="match status" value="1"/>
</dbReference>
<feature type="domain" description="Radical SAM core" evidence="9">
    <location>
        <begin position="1"/>
        <end position="202"/>
    </location>
</feature>
<dbReference type="CDD" id="cd01335">
    <property type="entry name" value="Radical_SAM"/>
    <property type="match status" value="1"/>
</dbReference>
<dbReference type="EMBL" id="LNTB01000001">
    <property type="protein sequence ID" value="KSW12082.1"/>
    <property type="molecule type" value="Genomic_DNA"/>
</dbReference>
<feature type="binding site" evidence="8">
    <location>
        <position position="54"/>
    </location>
    <ligand>
        <name>S-adenosyl-L-methionine</name>
        <dbReference type="ChEBI" id="CHEBI:59789"/>
    </ligand>
</feature>
<dbReference type="GO" id="GO:0051539">
    <property type="term" value="F:4 iron, 4 sulfur cluster binding"/>
    <property type="evidence" value="ECO:0007669"/>
    <property type="project" value="UniProtKB-UniRule"/>
</dbReference>
<feature type="binding site" evidence="8">
    <location>
        <position position="52"/>
    </location>
    <ligand>
        <name>substrate</name>
    </ligand>
</feature>
<dbReference type="Gene3D" id="3.20.20.70">
    <property type="entry name" value="Aldolase class I"/>
    <property type="match status" value="1"/>
</dbReference>
<evidence type="ECO:0000313" key="11">
    <source>
        <dbReference type="Proteomes" id="UP000053352"/>
    </source>
</evidence>
<dbReference type="AlphaFoldDB" id="A0A0V8RVS3"/>
<feature type="binding site" evidence="8">
    <location>
        <begin position="102"/>
        <end position="104"/>
    </location>
    <ligand>
        <name>S-adenosyl-L-methionine</name>
        <dbReference type="ChEBI" id="CHEBI:59789"/>
    </ligand>
</feature>
<comment type="similarity">
    <text evidence="8">Belongs to the radical SAM superfamily. 7-carboxy-7-deazaguanine synthase family.</text>
</comment>
<comment type="catalytic activity">
    <reaction evidence="8">
        <text>6-carboxy-5,6,7,8-tetrahydropterin + H(+) = 7-carboxy-7-carbaguanine + NH4(+)</text>
        <dbReference type="Rhea" id="RHEA:27974"/>
        <dbReference type="ChEBI" id="CHEBI:15378"/>
        <dbReference type="ChEBI" id="CHEBI:28938"/>
        <dbReference type="ChEBI" id="CHEBI:61032"/>
        <dbReference type="ChEBI" id="CHEBI:61036"/>
        <dbReference type="EC" id="4.3.99.3"/>
    </reaction>
</comment>
<evidence type="ECO:0000256" key="7">
    <source>
        <dbReference type="ARBA" id="ARBA00023239"/>
    </source>
</evidence>
<comment type="subunit">
    <text evidence="8">Homodimer.</text>
</comment>
<comment type="caution">
    <text evidence="10">The sequence shown here is derived from an EMBL/GenBank/DDBJ whole genome shotgun (WGS) entry which is preliminary data.</text>
</comment>
<dbReference type="GO" id="GO:0000287">
    <property type="term" value="F:magnesium ion binding"/>
    <property type="evidence" value="ECO:0007669"/>
    <property type="project" value="UniProtKB-UniRule"/>
</dbReference>
<keyword evidence="2 8" id="KW-0949">S-adenosyl-L-methionine</keyword>
<dbReference type="EC" id="4.3.99.3" evidence="8"/>
<dbReference type="UniPathway" id="UPA00391"/>
<keyword evidence="7 8" id="KW-0456">Lyase</keyword>
<dbReference type="PANTHER" id="PTHR42836:SF1">
    <property type="entry name" value="7-CARBOXY-7-DEAZAGUANINE SYNTHASE"/>
    <property type="match status" value="1"/>
</dbReference>
<comment type="cofactor">
    <cofactor evidence="8">
        <name>Mg(2+)</name>
        <dbReference type="ChEBI" id="CHEBI:18420"/>
    </cofactor>
</comment>
<dbReference type="InterPro" id="IPR058240">
    <property type="entry name" value="rSAM_sf"/>
</dbReference>
<keyword evidence="6 8" id="KW-0411">Iron-sulfur</keyword>
<keyword evidence="3 8" id="KW-0479">Metal-binding</keyword>